<evidence type="ECO:0000256" key="1">
    <source>
        <dbReference type="SAM" id="Phobius"/>
    </source>
</evidence>
<dbReference type="EMBL" id="AP023097">
    <property type="protein sequence ID" value="BCE77196.1"/>
    <property type="molecule type" value="Genomic_DNA"/>
</dbReference>
<dbReference type="EMBL" id="AP023092">
    <property type="protein sequence ID" value="BCE33580.1"/>
    <property type="molecule type" value="Genomic_DNA"/>
</dbReference>
<evidence type="ECO:0000313" key="2">
    <source>
        <dbReference type="EMBL" id="BCE33580.1"/>
    </source>
</evidence>
<proteinExistence type="predicted"/>
<dbReference type="InterPro" id="IPR052948">
    <property type="entry name" value="Low_temp-induced_all0457"/>
</dbReference>
<dbReference type="PANTHER" id="PTHR36109:SF2">
    <property type="entry name" value="MEMBRANE PROTEIN"/>
    <property type="match status" value="1"/>
</dbReference>
<keyword evidence="1" id="KW-0472">Membrane</keyword>
<keyword evidence="1" id="KW-1133">Transmembrane helix</keyword>
<accession>A0A810BK34</accession>
<feature type="transmembrane region" description="Helical" evidence="1">
    <location>
        <begin position="96"/>
        <end position="119"/>
    </location>
</feature>
<reference evidence="3" key="2">
    <citation type="submission" date="2020-05" db="EMBL/GenBank/DDBJ databases">
        <title>Complete genome sequence of Bradyrhizobium diazoefficiens XF8 isolated from soybean nodule.</title>
        <authorList>
            <person name="Noda R."/>
            <person name="Kakizaki K."/>
            <person name="Minamisawa K."/>
        </authorList>
    </citation>
    <scope>NUCLEOTIDE SEQUENCE</scope>
    <source>
        <strain evidence="3">XF8</strain>
    </source>
</reference>
<protein>
    <recommendedName>
        <fullName evidence="4">DUF1269 domain-containing protein</fullName>
    </recommendedName>
</protein>
<dbReference type="PANTHER" id="PTHR36109">
    <property type="entry name" value="MEMBRANE PROTEIN-RELATED"/>
    <property type="match status" value="1"/>
</dbReference>
<evidence type="ECO:0000313" key="3">
    <source>
        <dbReference type="EMBL" id="BCE77196.1"/>
    </source>
</evidence>
<dbReference type="AlphaFoldDB" id="A0A810BK34"/>
<sequence length="202" mass="21249">MPTTICRLYDAYADANRVILLLEVSGVPLSDTSLISNNCDAWYRGPARPNVVPLRRQRESSDSGTRIESTAIGATAATAGLITILAVLGVGPVVGAGWLATMLSSIAIGGVTGGLLGALTNAGINEVDAQVFVEVVRRGGTLVATRVPQEDVPRIGALMIRGAVNLAERSELYREAGRLAFDPNAPPYAADQVRCERALHAR</sequence>
<evidence type="ECO:0008006" key="4">
    <source>
        <dbReference type="Google" id="ProtNLM"/>
    </source>
</evidence>
<keyword evidence="1" id="KW-0812">Transmembrane</keyword>
<feature type="transmembrane region" description="Helical" evidence="1">
    <location>
        <begin position="71"/>
        <end position="90"/>
    </location>
</feature>
<gene>
    <name evidence="2" type="ORF">XF2B_73490</name>
    <name evidence="3" type="ORF">XF8B_73070</name>
</gene>
<organism evidence="3">
    <name type="scientific">Bradyrhizobium diazoefficiens</name>
    <dbReference type="NCBI Taxonomy" id="1355477"/>
    <lineage>
        <taxon>Bacteria</taxon>
        <taxon>Pseudomonadati</taxon>
        <taxon>Pseudomonadota</taxon>
        <taxon>Alphaproteobacteria</taxon>
        <taxon>Hyphomicrobiales</taxon>
        <taxon>Nitrobacteraceae</taxon>
        <taxon>Bradyrhizobium</taxon>
    </lineage>
</organism>
<name>A0A810BK34_9BRAD</name>
<reference evidence="2" key="1">
    <citation type="submission" date="2020-05" db="EMBL/GenBank/DDBJ databases">
        <title>Complete genome sequence of Bradyrhizobium diazoefficiens XF2 isolated from soybean nodule.</title>
        <authorList>
            <person name="Noda R."/>
            <person name="Kakizaki K."/>
            <person name="Minamisawa K."/>
        </authorList>
    </citation>
    <scope>NUCLEOTIDE SEQUENCE</scope>
    <source>
        <strain evidence="2">XF2</strain>
    </source>
</reference>